<dbReference type="RefSeq" id="WP_106590965.1">
    <property type="nucleotide sequence ID" value="NZ_PYGI01000005.1"/>
</dbReference>
<evidence type="ECO:0000313" key="2">
    <source>
        <dbReference type="EMBL" id="PSL15178.1"/>
    </source>
</evidence>
<dbReference type="EMBL" id="PYGI01000005">
    <property type="protein sequence ID" value="PSL15178.1"/>
    <property type="molecule type" value="Genomic_DNA"/>
</dbReference>
<dbReference type="OrthoDB" id="6089792at2"/>
<reference evidence="2 3" key="1">
    <citation type="submission" date="2018-03" db="EMBL/GenBank/DDBJ databases">
        <title>Genomic Encyclopedia of Archaeal and Bacterial Type Strains, Phase II (KMG-II): from individual species to whole genera.</title>
        <authorList>
            <person name="Goeker M."/>
        </authorList>
    </citation>
    <scope>NUCLEOTIDE SEQUENCE [LARGE SCALE GENOMIC DNA]</scope>
    <source>
        <strain evidence="2 3">DSM 17586</strain>
    </source>
</reference>
<proteinExistence type="predicted"/>
<dbReference type="AlphaFoldDB" id="A0A2P8F0H9"/>
<sequence>MDTLSIFIIVVSVVLAVAFKWILFRKIQRWMDQDLIKQLAAGDHTAQGRLEHYHQQMIADGIKRPERHRRLQDQASGPGTH</sequence>
<evidence type="ECO:0000313" key="3">
    <source>
        <dbReference type="Proteomes" id="UP000242133"/>
    </source>
</evidence>
<evidence type="ECO:0000256" key="1">
    <source>
        <dbReference type="SAM" id="Phobius"/>
    </source>
</evidence>
<keyword evidence="1" id="KW-1133">Transmembrane helix</keyword>
<accession>A0A2P8F0H9</accession>
<comment type="caution">
    <text evidence="2">The sequence shown here is derived from an EMBL/GenBank/DDBJ whole genome shotgun (WGS) entry which is preliminary data.</text>
</comment>
<dbReference type="Proteomes" id="UP000242133">
    <property type="component" value="Unassembled WGS sequence"/>
</dbReference>
<feature type="transmembrane region" description="Helical" evidence="1">
    <location>
        <begin position="6"/>
        <end position="23"/>
    </location>
</feature>
<organism evidence="2 3">
    <name type="scientific">Marinobacterium halophilum</name>
    <dbReference type="NCBI Taxonomy" id="267374"/>
    <lineage>
        <taxon>Bacteria</taxon>
        <taxon>Pseudomonadati</taxon>
        <taxon>Pseudomonadota</taxon>
        <taxon>Gammaproteobacteria</taxon>
        <taxon>Oceanospirillales</taxon>
        <taxon>Oceanospirillaceae</taxon>
        <taxon>Marinobacterium</taxon>
    </lineage>
</organism>
<protein>
    <submittedName>
        <fullName evidence="2">Uncharacterized protein</fullName>
    </submittedName>
</protein>
<keyword evidence="3" id="KW-1185">Reference proteome</keyword>
<keyword evidence="1" id="KW-0472">Membrane</keyword>
<keyword evidence="1" id="KW-0812">Transmembrane</keyword>
<name>A0A2P8F0H9_9GAMM</name>
<gene>
    <name evidence="2" type="ORF">CLV44_10572</name>
</gene>